<dbReference type="Proteomes" id="UP000032452">
    <property type="component" value="Unassembled WGS sequence"/>
</dbReference>
<organism evidence="2 3">
    <name type="scientific">Aliterella atlantica CENA595</name>
    <dbReference type="NCBI Taxonomy" id="1618023"/>
    <lineage>
        <taxon>Bacteria</taxon>
        <taxon>Bacillati</taxon>
        <taxon>Cyanobacteriota</taxon>
        <taxon>Cyanophyceae</taxon>
        <taxon>Chroococcidiopsidales</taxon>
        <taxon>Aliterellaceae</taxon>
        <taxon>Aliterella</taxon>
    </lineage>
</organism>
<evidence type="ECO:0000313" key="3">
    <source>
        <dbReference type="Proteomes" id="UP000032452"/>
    </source>
</evidence>
<keyword evidence="1" id="KW-1133">Transmembrane helix</keyword>
<evidence type="ECO:0000256" key="1">
    <source>
        <dbReference type="SAM" id="Phobius"/>
    </source>
</evidence>
<evidence type="ECO:0000313" key="2">
    <source>
        <dbReference type="EMBL" id="KJH73391.1"/>
    </source>
</evidence>
<keyword evidence="3" id="KW-1185">Reference proteome</keyword>
<comment type="caution">
    <text evidence="2">The sequence shown here is derived from an EMBL/GenBank/DDBJ whole genome shotgun (WGS) entry which is preliminary data.</text>
</comment>
<dbReference type="STRING" id="1618023.UH38_01010"/>
<accession>A0A0D9A1Q5</accession>
<dbReference type="OrthoDB" id="425848at2"/>
<dbReference type="RefSeq" id="WP_045052736.1">
    <property type="nucleotide sequence ID" value="NZ_CAWMDP010000017.1"/>
</dbReference>
<keyword evidence="1" id="KW-0812">Transmembrane</keyword>
<sequence>MEPPSDRFLELDTLKKDPQFQQQVQKLHQITVYSRWLLVGLLWLTIAPVSLWSLRSEIALLQQYFTWTAVRFGLYYHPLATFGLALCIGMTVSVLVWQSRNILVGLPADEQRRLEQQVSKIRQQGSTHPLWKWVCQ</sequence>
<dbReference type="EMBL" id="JYON01000001">
    <property type="protein sequence ID" value="KJH73391.1"/>
    <property type="molecule type" value="Genomic_DNA"/>
</dbReference>
<reference evidence="2 3" key="1">
    <citation type="submission" date="2015-02" db="EMBL/GenBank/DDBJ databases">
        <title>Draft genome of a novel marine cyanobacterium (Chroococcales) isolated from South Atlantic Ocean.</title>
        <authorList>
            <person name="Rigonato J."/>
            <person name="Alvarenga D.O."/>
            <person name="Branco L.H."/>
            <person name="Varani A.M."/>
            <person name="Brandini F.P."/>
            <person name="Fiore M.F."/>
        </authorList>
    </citation>
    <scope>NUCLEOTIDE SEQUENCE [LARGE SCALE GENOMIC DNA]</scope>
    <source>
        <strain evidence="2 3">CENA595</strain>
    </source>
</reference>
<keyword evidence="1" id="KW-0472">Membrane</keyword>
<protein>
    <submittedName>
        <fullName evidence="2">Uncharacterized protein</fullName>
    </submittedName>
</protein>
<gene>
    <name evidence="2" type="ORF">UH38_01010</name>
</gene>
<dbReference type="AlphaFoldDB" id="A0A0D9A1Q5"/>
<feature type="transmembrane region" description="Helical" evidence="1">
    <location>
        <begin position="74"/>
        <end position="97"/>
    </location>
</feature>
<dbReference type="PATRIC" id="fig|1618023.3.peg.1433"/>
<feature type="transmembrane region" description="Helical" evidence="1">
    <location>
        <begin position="36"/>
        <end position="54"/>
    </location>
</feature>
<proteinExistence type="predicted"/>
<name>A0A0D9A1Q5_9CYAN</name>